<keyword evidence="3 5" id="KW-0274">FAD</keyword>
<feature type="binding site" evidence="5">
    <location>
        <position position="52"/>
    </location>
    <ligand>
        <name>FAD</name>
        <dbReference type="ChEBI" id="CHEBI:57692"/>
    </ligand>
</feature>
<feature type="domain" description="Pyridine nucleotide-disulphide oxidoreductase dimerisation" evidence="7">
    <location>
        <begin position="343"/>
        <end position="446"/>
    </location>
</feature>
<gene>
    <name evidence="9" type="ORF">I0Q91_00590</name>
</gene>
<evidence type="ECO:0000259" key="8">
    <source>
        <dbReference type="Pfam" id="PF07992"/>
    </source>
</evidence>
<keyword evidence="4" id="KW-0560">Oxidoreductase</keyword>
<dbReference type="PRINTS" id="PR00411">
    <property type="entry name" value="PNDRDTASEI"/>
</dbReference>
<evidence type="ECO:0000256" key="2">
    <source>
        <dbReference type="ARBA" id="ARBA00022630"/>
    </source>
</evidence>
<dbReference type="PIRSF" id="PIRSF000350">
    <property type="entry name" value="Mercury_reductase_MerA"/>
    <property type="match status" value="1"/>
</dbReference>
<sequence>MAKFDYDIAVIGGGSAGLTAAFTANAVKKNVVIIEQDRLGGECTWTGCVPSKALLKAARVAYQSQHASKYGIINDCNIDMSGVMNYVHKVQEEIYQKEKPEVLRADGIGVLIGKAEFIDSHTLSVNQNKIRAHKIVIATGSSPAIPPIEGIEDVFYLTNQTLFGLEKLPASLIIIGGGPIGIEMAQALNRLGVEIKLVQRGERILKKEEPALSGALAEKLRKEGVELLTGYEAVKIKEENQLILTVSNRKMEKELKAEKVLIAAGRKANITGFNLDKIGLETGSQGIITDSKMQTNISNIYACGDVVGPYRFSHISYHEGITATINAILPYPVKKMNYDNVLWVTYTDPELAHLGLTEEQARDRYGDSIKVYNMDYSELDRAMTDGQAGQAKFICDKRGKLLGAHIFGARAGEIIHSCQIIKTMGMPFKKLQSVIHSYPTYSELVRDGAKLAYIGDWQDRLNLVNKLAWWK</sequence>
<feature type="binding site" evidence="5">
    <location>
        <position position="265"/>
    </location>
    <ligand>
        <name>NAD(+)</name>
        <dbReference type="ChEBI" id="CHEBI:57540"/>
    </ligand>
</feature>
<dbReference type="InterPro" id="IPR001100">
    <property type="entry name" value="Pyr_nuc-diS_OxRdtase"/>
</dbReference>
<dbReference type="SUPFAM" id="SSF51905">
    <property type="entry name" value="FAD/NAD(P)-binding domain"/>
    <property type="match status" value="1"/>
</dbReference>
<evidence type="ECO:0000259" key="7">
    <source>
        <dbReference type="Pfam" id="PF02852"/>
    </source>
</evidence>
<dbReference type="Proteomes" id="UP000621436">
    <property type="component" value="Unassembled WGS sequence"/>
</dbReference>
<comment type="caution">
    <text evidence="9">The sequence shown here is derived from an EMBL/GenBank/DDBJ whole genome shotgun (WGS) entry which is preliminary data.</text>
</comment>
<dbReference type="InterPro" id="IPR004099">
    <property type="entry name" value="Pyr_nucl-diS_OxRdtase_dimer"/>
</dbReference>
<dbReference type="AlphaFoldDB" id="A0A931AMQ5"/>
<feature type="disulfide bond" description="Redox-active" evidence="6">
    <location>
        <begin position="43"/>
        <end position="48"/>
    </location>
</feature>
<protein>
    <submittedName>
        <fullName evidence="9">NAD(P)/FAD-dependent oxidoreductase</fullName>
    </submittedName>
</protein>
<dbReference type="InterPro" id="IPR036188">
    <property type="entry name" value="FAD/NAD-bd_sf"/>
</dbReference>
<dbReference type="Pfam" id="PF02852">
    <property type="entry name" value="Pyr_redox_dim"/>
    <property type="match status" value="1"/>
</dbReference>
<dbReference type="GO" id="GO:0003955">
    <property type="term" value="F:NAD(P)H dehydrogenase (quinone) activity"/>
    <property type="evidence" value="ECO:0007669"/>
    <property type="project" value="TreeGrafter"/>
</dbReference>
<evidence type="ECO:0000313" key="9">
    <source>
        <dbReference type="EMBL" id="MBF8435562.1"/>
    </source>
</evidence>
<comment type="similarity">
    <text evidence="1">Belongs to the class-I pyridine nucleotide-disulfide oxidoreductase family.</text>
</comment>
<dbReference type="SUPFAM" id="SSF55424">
    <property type="entry name" value="FAD/NAD-linked reductases, dimerisation (C-terminal) domain"/>
    <property type="match status" value="1"/>
</dbReference>
<keyword evidence="2" id="KW-0285">Flavoprotein</keyword>
<evidence type="ECO:0000313" key="10">
    <source>
        <dbReference type="Proteomes" id="UP000621436"/>
    </source>
</evidence>
<dbReference type="GO" id="GO:0050660">
    <property type="term" value="F:flavin adenine dinucleotide binding"/>
    <property type="evidence" value="ECO:0007669"/>
    <property type="project" value="TreeGrafter"/>
</dbReference>
<dbReference type="Pfam" id="PF07992">
    <property type="entry name" value="Pyr_redox_2"/>
    <property type="match status" value="1"/>
</dbReference>
<dbReference type="InterPro" id="IPR016156">
    <property type="entry name" value="FAD/NAD-linked_Rdtase_dimer_sf"/>
</dbReference>
<dbReference type="PRINTS" id="PR00368">
    <property type="entry name" value="FADPNR"/>
</dbReference>
<dbReference type="Gene3D" id="3.50.50.60">
    <property type="entry name" value="FAD/NAD(P)-binding domain"/>
    <property type="match status" value="2"/>
</dbReference>
<comment type="cofactor">
    <cofactor evidence="5">
        <name>FAD</name>
        <dbReference type="ChEBI" id="CHEBI:57692"/>
    </cofactor>
    <text evidence="5">Binds 1 FAD per subunit.</text>
</comment>
<organism evidence="9 10">
    <name type="scientific">Halonatronomonas betaini</name>
    <dbReference type="NCBI Taxonomy" id="2778430"/>
    <lineage>
        <taxon>Bacteria</taxon>
        <taxon>Bacillati</taxon>
        <taxon>Bacillota</taxon>
        <taxon>Clostridia</taxon>
        <taxon>Halanaerobiales</taxon>
        <taxon>Halarsenatibacteraceae</taxon>
        <taxon>Halonatronomonas</taxon>
    </lineage>
</organism>
<dbReference type="EMBL" id="JADPIE010000001">
    <property type="protein sequence ID" value="MBF8435562.1"/>
    <property type="molecule type" value="Genomic_DNA"/>
</dbReference>
<feature type="binding site" evidence="5">
    <location>
        <begin position="176"/>
        <end position="183"/>
    </location>
    <ligand>
        <name>NAD(+)</name>
        <dbReference type="ChEBI" id="CHEBI:57540"/>
    </ligand>
</feature>
<dbReference type="FunFam" id="3.30.390.30:FF:000001">
    <property type="entry name" value="Dihydrolipoyl dehydrogenase"/>
    <property type="match status" value="1"/>
</dbReference>
<dbReference type="RefSeq" id="WP_270452200.1">
    <property type="nucleotide sequence ID" value="NZ_JADPIE010000001.1"/>
</dbReference>
<evidence type="ECO:0000256" key="1">
    <source>
        <dbReference type="ARBA" id="ARBA00007532"/>
    </source>
</evidence>
<feature type="domain" description="FAD/NAD(P)-binding" evidence="8">
    <location>
        <begin position="6"/>
        <end position="318"/>
    </location>
</feature>
<dbReference type="Gene3D" id="3.30.390.30">
    <property type="match status" value="1"/>
</dbReference>
<accession>A0A931AMQ5</accession>
<evidence type="ECO:0000256" key="6">
    <source>
        <dbReference type="PIRSR" id="PIRSR000350-4"/>
    </source>
</evidence>
<feature type="binding site" evidence="5">
    <location>
        <position position="305"/>
    </location>
    <ligand>
        <name>NAD(+)</name>
        <dbReference type="ChEBI" id="CHEBI:57540"/>
    </ligand>
</feature>
<keyword evidence="5" id="KW-0520">NAD</keyword>
<reference evidence="9" key="1">
    <citation type="submission" date="2020-11" db="EMBL/GenBank/DDBJ databases">
        <title>Halonatronomonas betainensis gen. nov., sp. nov. a novel haloalkaliphilic representative of the family Halanaerobiacae capable of betaine degradation.</title>
        <authorList>
            <person name="Boltyanskaya Y."/>
            <person name="Kevbrin V."/>
            <person name="Detkova E."/>
            <person name="Grouzdev D.S."/>
            <person name="Koziaeva V."/>
            <person name="Zhilina T."/>
        </authorList>
    </citation>
    <scope>NUCLEOTIDE SEQUENCE</scope>
    <source>
        <strain evidence="9">Z-7014</strain>
    </source>
</reference>
<keyword evidence="5" id="KW-0547">Nucleotide-binding</keyword>
<keyword evidence="10" id="KW-1185">Reference proteome</keyword>
<dbReference type="PANTHER" id="PTHR43014">
    <property type="entry name" value="MERCURIC REDUCTASE"/>
    <property type="match status" value="1"/>
</dbReference>
<evidence type="ECO:0000256" key="3">
    <source>
        <dbReference type="ARBA" id="ARBA00022827"/>
    </source>
</evidence>
<evidence type="ECO:0000256" key="4">
    <source>
        <dbReference type="ARBA" id="ARBA00023002"/>
    </source>
</evidence>
<dbReference type="PANTHER" id="PTHR43014:SF4">
    <property type="entry name" value="PYRIDINE NUCLEOTIDE-DISULFIDE OXIDOREDUCTASE RCLA-RELATED"/>
    <property type="match status" value="1"/>
</dbReference>
<evidence type="ECO:0000256" key="5">
    <source>
        <dbReference type="PIRSR" id="PIRSR000350-3"/>
    </source>
</evidence>
<name>A0A931AMQ5_9FIRM</name>
<proteinExistence type="inferred from homology"/>
<feature type="binding site" evidence="5">
    <location>
        <begin position="139"/>
        <end position="141"/>
    </location>
    <ligand>
        <name>FAD</name>
        <dbReference type="ChEBI" id="CHEBI:57692"/>
    </ligand>
</feature>
<dbReference type="InterPro" id="IPR023753">
    <property type="entry name" value="FAD/NAD-binding_dom"/>
</dbReference>